<dbReference type="SUPFAM" id="SSF48613">
    <property type="entry name" value="Heme oxygenase-like"/>
    <property type="match status" value="1"/>
</dbReference>
<accession>A0A8J9SHI9</accession>
<keyword evidence="2" id="KW-1133">Transmembrane helix</keyword>
<dbReference type="InterPro" id="IPR016084">
    <property type="entry name" value="Haem_Oase-like_multi-hlx"/>
</dbReference>
<name>A0A8J9SHI9_PHATR</name>
<organism evidence="3">
    <name type="scientific">Phaeodactylum tricornutum</name>
    <name type="common">Diatom</name>
    <dbReference type="NCBI Taxonomy" id="2850"/>
    <lineage>
        <taxon>Eukaryota</taxon>
        <taxon>Sar</taxon>
        <taxon>Stramenopiles</taxon>
        <taxon>Ochrophyta</taxon>
        <taxon>Bacillariophyta</taxon>
        <taxon>Bacillariophyceae</taxon>
        <taxon>Bacillariophycidae</taxon>
        <taxon>Naviculales</taxon>
        <taxon>Phaeodactylaceae</taxon>
        <taxon>Phaeodactylum</taxon>
    </lineage>
</organism>
<evidence type="ECO:0000256" key="1">
    <source>
        <dbReference type="SAM" id="MobiDB-lite"/>
    </source>
</evidence>
<feature type="region of interest" description="Disordered" evidence="1">
    <location>
        <begin position="1"/>
        <end position="21"/>
    </location>
</feature>
<feature type="transmembrane region" description="Helical" evidence="2">
    <location>
        <begin position="240"/>
        <end position="259"/>
    </location>
</feature>
<dbReference type="EMBL" id="OU594953">
    <property type="protein sequence ID" value="CAG9279880.1"/>
    <property type="molecule type" value="Genomic_DNA"/>
</dbReference>
<gene>
    <name evidence="3" type="ORF">PTTT1_LOCUS11502</name>
</gene>
<dbReference type="GO" id="GO:0004392">
    <property type="term" value="F:heme oxygenase (decyclizing) activity"/>
    <property type="evidence" value="ECO:0007669"/>
    <property type="project" value="InterPro"/>
</dbReference>
<evidence type="ECO:0000256" key="2">
    <source>
        <dbReference type="SAM" id="Phobius"/>
    </source>
</evidence>
<feature type="transmembrane region" description="Helical" evidence="2">
    <location>
        <begin position="148"/>
        <end position="168"/>
    </location>
</feature>
<dbReference type="GO" id="GO:0006788">
    <property type="term" value="P:heme oxidation"/>
    <property type="evidence" value="ECO:0007669"/>
    <property type="project" value="InterPro"/>
</dbReference>
<keyword evidence="2" id="KW-0472">Membrane</keyword>
<dbReference type="AlphaFoldDB" id="A0A8J9SHI9"/>
<reference evidence="3" key="1">
    <citation type="submission" date="2022-02" db="EMBL/GenBank/DDBJ databases">
        <authorList>
            <person name="Giguere J D."/>
        </authorList>
    </citation>
    <scope>NUCLEOTIDE SEQUENCE</scope>
    <source>
        <strain evidence="3">CCAP 1055/1</strain>
    </source>
</reference>
<evidence type="ECO:0008006" key="4">
    <source>
        <dbReference type="Google" id="ProtNLM"/>
    </source>
</evidence>
<proteinExistence type="predicted"/>
<evidence type="ECO:0000313" key="3">
    <source>
        <dbReference type="EMBL" id="CAG9279880.1"/>
    </source>
</evidence>
<dbReference type="Gene3D" id="1.20.910.10">
    <property type="entry name" value="Heme oxygenase-like"/>
    <property type="match status" value="1"/>
</dbReference>
<sequence length="266" mass="29877">MHSNDPHEIAKEDDGEAFDKTTSKGRENGLFQACMKSIRGAHVTSNRLRAGLVLAGLFTDKSIYREVLSMFYVVTKELEEKLDTLKVSDEICQKIASLDYNFSKGYEKDMAVLYGDDWETIIEDLIQKNKVARYYREMVRNMDSGTQLAGAAFVLWGALIIGGGAVAMPRVKNLCGKDAINVFKDVTGPGREERRNNFVALWDSLASPGSSEFEEIVTFSQECMRCNNNIFTSLQRSPWWLNYFITAGVGIGAICIVILQRRIIKS</sequence>
<dbReference type="InterPro" id="IPR016053">
    <property type="entry name" value="Haem_Oase-like"/>
</dbReference>
<keyword evidence="2" id="KW-0812">Transmembrane</keyword>
<dbReference type="Proteomes" id="UP000836788">
    <property type="component" value="Chromosome 12"/>
</dbReference>
<protein>
    <recommendedName>
        <fullName evidence="4">Heme oxygenase</fullName>
    </recommendedName>
</protein>
<dbReference type="Pfam" id="PF01126">
    <property type="entry name" value="Heme_oxygenase"/>
    <property type="match status" value="1"/>
</dbReference>